<keyword evidence="5" id="KW-0479">Metal-binding</keyword>
<dbReference type="Pfam" id="PF00096">
    <property type="entry name" value="zf-C2H2"/>
    <property type="match status" value="1"/>
</dbReference>
<evidence type="ECO:0000256" key="11">
    <source>
        <dbReference type="ARBA" id="ARBA00023125"/>
    </source>
</evidence>
<evidence type="ECO:0000256" key="9">
    <source>
        <dbReference type="ARBA" id="ARBA00022902"/>
    </source>
</evidence>
<dbReference type="GO" id="GO:0005654">
    <property type="term" value="C:nucleoplasm"/>
    <property type="evidence" value="ECO:0007669"/>
    <property type="project" value="UniProtKB-ARBA"/>
</dbReference>
<organism evidence="20 21">
    <name type="scientific">Petromyzon marinus</name>
    <name type="common">Sea lamprey</name>
    <dbReference type="NCBI Taxonomy" id="7757"/>
    <lineage>
        <taxon>Eukaryota</taxon>
        <taxon>Metazoa</taxon>
        <taxon>Chordata</taxon>
        <taxon>Craniata</taxon>
        <taxon>Vertebrata</taxon>
        <taxon>Cyclostomata</taxon>
        <taxon>Hyperoartia</taxon>
        <taxon>Petromyzontiformes</taxon>
        <taxon>Petromyzontidae</taxon>
        <taxon>Petromyzon</taxon>
    </lineage>
</organism>
<reference evidence="21" key="1">
    <citation type="submission" date="2025-08" db="UniProtKB">
        <authorList>
            <consortium name="RefSeq"/>
        </authorList>
    </citation>
    <scope>IDENTIFICATION</scope>
    <source>
        <tissue evidence="21">Sperm</tissue>
    </source>
</reference>
<dbReference type="SUPFAM" id="SSF57667">
    <property type="entry name" value="beta-beta-alpha zinc fingers"/>
    <property type="match status" value="1"/>
</dbReference>
<dbReference type="Gene3D" id="2.170.270.10">
    <property type="entry name" value="SET domain"/>
    <property type="match status" value="1"/>
</dbReference>
<gene>
    <name evidence="21" type="primary">PRDM8</name>
</gene>
<feature type="compositionally biased region" description="Gly residues" evidence="17">
    <location>
        <begin position="535"/>
        <end position="545"/>
    </location>
</feature>
<dbReference type="PANTHER" id="PTHR16516:SF7">
    <property type="entry name" value="PR DOMAIN ZINC FINGER PROTEIN 8"/>
    <property type="match status" value="1"/>
</dbReference>
<evidence type="ECO:0000256" key="5">
    <source>
        <dbReference type="ARBA" id="ARBA00022723"/>
    </source>
</evidence>
<dbReference type="Pfam" id="PF21549">
    <property type="entry name" value="PRDM2_PR"/>
    <property type="match status" value="1"/>
</dbReference>
<evidence type="ECO:0000256" key="12">
    <source>
        <dbReference type="ARBA" id="ARBA00023163"/>
    </source>
</evidence>
<dbReference type="InterPro" id="IPR052296">
    <property type="entry name" value="TR-Histone_Methyltrans"/>
</dbReference>
<dbReference type="GO" id="GO:0006355">
    <property type="term" value="P:regulation of DNA-templated transcription"/>
    <property type="evidence" value="ECO:0007669"/>
    <property type="project" value="TreeGrafter"/>
</dbReference>
<evidence type="ECO:0000256" key="16">
    <source>
        <dbReference type="PROSITE-ProRule" id="PRU00042"/>
    </source>
</evidence>
<dbReference type="GO" id="GO:0008168">
    <property type="term" value="F:methyltransferase activity"/>
    <property type="evidence" value="ECO:0007669"/>
    <property type="project" value="UniProtKB-KW"/>
</dbReference>
<evidence type="ECO:0000256" key="10">
    <source>
        <dbReference type="ARBA" id="ARBA00023015"/>
    </source>
</evidence>
<keyword evidence="3" id="KW-0808">Transferase</keyword>
<feature type="compositionally biased region" description="Basic and acidic residues" evidence="17">
    <location>
        <begin position="390"/>
        <end position="412"/>
    </location>
</feature>
<evidence type="ECO:0000313" key="20">
    <source>
        <dbReference type="Proteomes" id="UP001318040"/>
    </source>
</evidence>
<dbReference type="AlphaFoldDB" id="A0AAJ7SV79"/>
<dbReference type="PANTHER" id="PTHR16516">
    <property type="entry name" value="AGAP007109-PA"/>
    <property type="match status" value="1"/>
</dbReference>
<keyword evidence="13" id="KW-0539">Nucleus</keyword>
<dbReference type="Gene3D" id="3.30.160.60">
    <property type="entry name" value="Classic Zinc Finger"/>
    <property type="match status" value="1"/>
</dbReference>
<evidence type="ECO:0000256" key="6">
    <source>
        <dbReference type="ARBA" id="ARBA00022737"/>
    </source>
</evidence>
<dbReference type="GO" id="GO:0014003">
    <property type="term" value="P:oligodendrocyte development"/>
    <property type="evidence" value="ECO:0007669"/>
    <property type="project" value="TreeGrafter"/>
</dbReference>
<dbReference type="PROSITE" id="PS00028">
    <property type="entry name" value="ZINC_FINGER_C2H2_1"/>
    <property type="match status" value="2"/>
</dbReference>
<dbReference type="SMART" id="SM00355">
    <property type="entry name" value="ZnF_C2H2"/>
    <property type="match status" value="2"/>
</dbReference>
<dbReference type="PROSITE" id="PS50157">
    <property type="entry name" value="ZINC_FINGER_C2H2_2"/>
    <property type="match status" value="2"/>
</dbReference>
<feature type="domain" description="C2H2-type" evidence="18">
    <location>
        <begin position="660"/>
        <end position="683"/>
    </location>
</feature>
<keyword evidence="9" id="KW-0524">Neurogenesis</keyword>
<keyword evidence="10" id="KW-0805">Transcription regulation</keyword>
<feature type="region of interest" description="Disordered" evidence="17">
    <location>
        <begin position="523"/>
        <end position="580"/>
    </location>
</feature>
<keyword evidence="20" id="KW-1185">Reference proteome</keyword>
<proteinExistence type="predicted"/>
<evidence type="ECO:0000256" key="13">
    <source>
        <dbReference type="ARBA" id="ARBA00023242"/>
    </source>
</evidence>
<evidence type="ECO:0000256" key="7">
    <source>
        <dbReference type="ARBA" id="ARBA00022771"/>
    </source>
</evidence>
<evidence type="ECO:0000256" key="8">
    <source>
        <dbReference type="ARBA" id="ARBA00022833"/>
    </source>
</evidence>
<evidence type="ECO:0000259" key="19">
    <source>
        <dbReference type="PROSITE" id="PS50280"/>
    </source>
</evidence>
<feature type="domain" description="C2H2-type" evidence="18">
    <location>
        <begin position="619"/>
        <end position="647"/>
    </location>
</feature>
<name>A0AAJ7SV79_PETMA</name>
<evidence type="ECO:0000256" key="1">
    <source>
        <dbReference type="ARBA" id="ARBA00004123"/>
    </source>
</evidence>
<dbReference type="InterPro" id="IPR046341">
    <property type="entry name" value="SET_dom_sf"/>
</dbReference>
<dbReference type="PROSITE" id="PS50280">
    <property type="entry name" value="SET"/>
    <property type="match status" value="1"/>
</dbReference>
<evidence type="ECO:0000259" key="18">
    <source>
        <dbReference type="PROSITE" id="PS50157"/>
    </source>
</evidence>
<comment type="subcellular location">
    <subcellularLocation>
        <location evidence="1">Nucleus</location>
    </subcellularLocation>
</comment>
<evidence type="ECO:0000256" key="2">
    <source>
        <dbReference type="ARBA" id="ARBA00022603"/>
    </source>
</evidence>
<dbReference type="GO" id="GO:0008270">
    <property type="term" value="F:zinc ion binding"/>
    <property type="evidence" value="ECO:0007669"/>
    <property type="project" value="UniProtKB-KW"/>
</dbReference>
<evidence type="ECO:0000256" key="14">
    <source>
        <dbReference type="ARBA" id="ARBA00067591"/>
    </source>
</evidence>
<keyword evidence="4" id="KW-0949">S-adenosyl-L-methionine</keyword>
<keyword evidence="8" id="KW-0862">Zinc</keyword>
<evidence type="ECO:0000256" key="4">
    <source>
        <dbReference type="ARBA" id="ARBA00022691"/>
    </source>
</evidence>
<feature type="domain" description="SET" evidence="19">
    <location>
        <begin position="65"/>
        <end position="180"/>
    </location>
</feature>
<dbReference type="Proteomes" id="UP001318040">
    <property type="component" value="Chromosome 8"/>
</dbReference>
<evidence type="ECO:0000313" key="21">
    <source>
        <dbReference type="RefSeq" id="XP_032805859.1"/>
    </source>
</evidence>
<keyword evidence="12" id="KW-0804">Transcription</keyword>
<keyword evidence="2" id="KW-0489">Methyltransferase</keyword>
<dbReference type="InterPro" id="IPR013087">
    <property type="entry name" value="Znf_C2H2_type"/>
</dbReference>
<sequence>MRTPRVTSPVLNAACAVSAVTVDWPTRLAWSLHNVRIQHPCSRESEMDVEAAGMVVKGQWDDDVRAVQQRLTDIFTSVFTTCDVPEHAILGPCLLSSASFIDTIAFIALKAADKRTAPYIFRVDSTASQGAADGVAWLRLVQPARDRAEQNLEAYLKNGQLFYRSLRKISRDEELLVWYGRELAALLRLDDTVPHKAANGGSPSSPLLRCGECQQAFHFEFPYAAHLRFLCQKRRDFSILHENLRILAFPGGGPAQHHHHHGGGGAAVLSPAALLHQHLLEGKRAAAAATAAAAGLLLESGKRVTNFHSLAHDMEKARRPSSDADERPPAKRARVSAKLLPASGDSPLAGASKGDSALVTKPASAPVVGALDEHRDAAATTTTGGGGDGGSRDERVVKDGRERSSDDLDEVREAPRRACYATDVLQHGSKRSAFTEVVRKAGKERAEDEACEAFAAALRSRSASAELCGGAKALSETRAEVAINAAAAFTSLLKSPLGGAERKSAFSQPVRPFAQLSASMLPPSMQGSKQHGLEINGGGGGGAGGLQNAYKHHQQQQQQHQPPHHHHHHHQHHQQQQQQTPFLLAPAFWPKATAIPVQLPGALPLLPPTLTPLGLPAQNWCAKCNTSFRMTSDLVYHMRSHHKKEYAEEPVLKRRREDKLKCPICNETFRERHHLSRHMTSHN</sequence>
<dbReference type="InterPro" id="IPR001214">
    <property type="entry name" value="SET_dom"/>
</dbReference>
<evidence type="ECO:0000256" key="15">
    <source>
        <dbReference type="ARBA" id="ARBA00082172"/>
    </source>
</evidence>
<keyword evidence="11" id="KW-0238">DNA-binding</keyword>
<feature type="region of interest" description="Disordered" evidence="17">
    <location>
        <begin position="378"/>
        <end position="412"/>
    </location>
</feature>
<protein>
    <recommendedName>
        <fullName evidence="14">PR domain zinc finger protein 8</fullName>
    </recommendedName>
    <alternativeName>
        <fullName evidence="15">PR domain-containing protein 8</fullName>
    </alternativeName>
</protein>
<dbReference type="GO" id="GO:0003677">
    <property type="term" value="F:DNA binding"/>
    <property type="evidence" value="ECO:0007669"/>
    <property type="project" value="UniProtKB-KW"/>
</dbReference>
<feature type="region of interest" description="Disordered" evidence="17">
    <location>
        <begin position="312"/>
        <end position="357"/>
    </location>
</feature>
<dbReference type="GO" id="GO:0032259">
    <property type="term" value="P:methylation"/>
    <property type="evidence" value="ECO:0007669"/>
    <property type="project" value="UniProtKB-KW"/>
</dbReference>
<dbReference type="KEGG" id="pmrn:116940316"/>
<dbReference type="InterPro" id="IPR036236">
    <property type="entry name" value="Znf_C2H2_sf"/>
</dbReference>
<keyword evidence="7 16" id="KW-0863">Zinc-finger</keyword>
<feature type="compositionally biased region" description="Basic residues" evidence="17">
    <location>
        <begin position="562"/>
        <end position="573"/>
    </location>
</feature>
<dbReference type="RefSeq" id="XP_032805859.1">
    <property type="nucleotide sequence ID" value="XM_032949968.1"/>
</dbReference>
<evidence type="ECO:0000256" key="3">
    <source>
        <dbReference type="ARBA" id="ARBA00022679"/>
    </source>
</evidence>
<accession>A0AAJ7SV79</accession>
<evidence type="ECO:0000256" key="17">
    <source>
        <dbReference type="SAM" id="MobiDB-lite"/>
    </source>
</evidence>
<keyword evidence="6" id="KW-0677">Repeat</keyword>
<feature type="compositionally biased region" description="Basic and acidic residues" evidence="17">
    <location>
        <begin position="312"/>
        <end position="329"/>
    </location>
</feature>
<dbReference type="FunFam" id="2.170.270.10:FF:000012">
    <property type="entry name" value="PR domain zinc finger protein 8"/>
    <property type="match status" value="1"/>
</dbReference>